<reference evidence="2 3" key="1">
    <citation type="submission" date="2019-07" db="EMBL/GenBank/DDBJ databases">
        <title>Genome assembly of two rare yeast pathogens: Diutina rugosa and Trichomonascus ciferrii.</title>
        <authorList>
            <person name="Mixao V."/>
            <person name="Saus E."/>
            <person name="Hansen A."/>
            <person name="Lass-Flor C."/>
            <person name="Gabaldon T."/>
        </authorList>
    </citation>
    <scope>NUCLEOTIDE SEQUENCE [LARGE SCALE GENOMIC DNA]</scope>
    <source>
        <strain evidence="2 3">CBS 613</strain>
    </source>
</reference>
<dbReference type="InterPro" id="IPR015374">
    <property type="entry name" value="ChAPs"/>
</dbReference>
<dbReference type="InterPro" id="IPR011990">
    <property type="entry name" value="TPR-like_helical_dom_sf"/>
</dbReference>
<feature type="compositionally biased region" description="Polar residues" evidence="1">
    <location>
        <begin position="600"/>
        <end position="618"/>
    </location>
</feature>
<dbReference type="CDD" id="cd07979">
    <property type="entry name" value="HFD_TAF9"/>
    <property type="match status" value="1"/>
</dbReference>
<accession>A0A642V1N3</accession>
<protein>
    <submittedName>
        <fullName evidence="2">Uncharacterized protein</fullName>
    </submittedName>
</protein>
<organism evidence="2 3">
    <name type="scientific">Diutina rugosa</name>
    <name type="common">Yeast</name>
    <name type="synonym">Candida rugosa</name>
    <dbReference type="NCBI Taxonomy" id="5481"/>
    <lineage>
        <taxon>Eukaryota</taxon>
        <taxon>Fungi</taxon>
        <taxon>Dikarya</taxon>
        <taxon>Ascomycota</taxon>
        <taxon>Saccharomycotina</taxon>
        <taxon>Pichiomycetes</taxon>
        <taxon>Debaryomycetaceae</taxon>
        <taxon>Diutina</taxon>
    </lineage>
</organism>
<dbReference type="InterPro" id="IPR003162">
    <property type="entry name" value="TFIID-31"/>
</dbReference>
<evidence type="ECO:0000313" key="3">
    <source>
        <dbReference type="Proteomes" id="UP000449547"/>
    </source>
</evidence>
<dbReference type="Pfam" id="PF09295">
    <property type="entry name" value="ChAPs"/>
    <property type="match status" value="1"/>
</dbReference>
<comment type="caution">
    <text evidence="2">The sequence shown here is derived from an EMBL/GenBank/DDBJ whole genome shotgun (WGS) entry which is preliminary data.</text>
</comment>
<dbReference type="GO" id="GO:0006893">
    <property type="term" value="P:Golgi to plasma membrane transport"/>
    <property type="evidence" value="ECO:0007669"/>
    <property type="project" value="TreeGrafter"/>
</dbReference>
<dbReference type="OrthoDB" id="434695at2759"/>
<dbReference type="GO" id="GO:0046982">
    <property type="term" value="F:protein heterodimerization activity"/>
    <property type="evidence" value="ECO:0007669"/>
    <property type="project" value="InterPro"/>
</dbReference>
<feature type="region of interest" description="Disordered" evidence="1">
    <location>
        <begin position="594"/>
        <end position="647"/>
    </location>
</feature>
<dbReference type="Pfam" id="PF02291">
    <property type="entry name" value="TFIID-31kDa"/>
    <property type="match status" value="1"/>
</dbReference>
<dbReference type="GeneID" id="54779873"/>
<evidence type="ECO:0000313" key="2">
    <source>
        <dbReference type="EMBL" id="KAA8906038.1"/>
    </source>
</evidence>
<dbReference type="EMBL" id="SWFT01000038">
    <property type="protein sequence ID" value="KAA8906038.1"/>
    <property type="molecule type" value="Genomic_DNA"/>
</dbReference>
<evidence type="ECO:0000256" key="1">
    <source>
        <dbReference type="SAM" id="MobiDB-lite"/>
    </source>
</evidence>
<dbReference type="PANTHER" id="PTHR31975:SF1">
    <property type="entry name" value="BUD SITE SELECTION PROTEIN 7-RELATED"/>
    <property type="match status" value="1"/>
</dbReference>
<sequence>MSNTNSEGNQDKSKVVPRDVRLLHLIFATQGVQNYQDHVPLQLMDFAHRYTVSILRDALTYNDHAKPTNPNSNINANTNTTVTTDDIRLAIAARTNYQFKPVPPKELLLELAEERNSKPLPAVIPRWGLNLPPERYCLTARDWDNLEEEEKQMQEESNKRPRRKRTGRLPNFVDLGPADLCNIQKVSVNSKSQKELGTFLYYTGVDTSNSASIAAHLQGLANLLSSKPQYWFNEKKSWRVPELTYCAYNAFSKVDMRVTVHIPGKFESQVIDSDGKLITDKLSSDDIEALWLETFVSCMVRSVLDPDDEEIYKMRGLVEIRKINPLNNGSGSKETVANFIAAFEKLFWDGPKLGCSVEIPSPTIVNNYLVDGFLKVIELTQQYSLALEVLKRLQEQEPAVVTLYAKVLLMKDEEVKAVQVMSEGIKENNRNADLLLLQSEFCLDKKRTDLALSLAKQAVKSSPSDFKTWAMLVKVYTKIGDFENALLTLNSCPMSSHKEKFLLKRVVPLRGNPDDLHLPSPVDVTLDGVSSLQLEEVEAEERTLDPSLMNLPAANLKSTFAKAYDLLTDIVNKTGWETLLKYRAKVFVMEEEYRKDKTSNGHTRSRSTVSVNEATPTNGDDEASVKTEVTDNDAASTVAVKSPKRESGADEDEFRKKRLCERWLDNLFMLLYEDLRAYTMWQAESVHFQAKQMVYKKTSLEWDNLGQIAYRLKHFKEGSVAFNNSLSQRFSPKAQLEMLRYYCIERAKLNQRNSSVVASSTTVNFSKANNALSEKILESVVKLLVWNHRWYSEFSTTLILALEDLIAKDGLIKIKSLVQALYSESPNPSTTSTDHIPNRGICEMMDDEFNFFRTYEVIGADN</sequence>
<dbReference type="Gene3D" id="1.25.40.10">
    <property type="entry name" value="Tetratricopeptide repeat domain"/>
    <property type="match status" value="1"/>
</dbReference>
<dbReference type="GO" id="GO:0034044">
    <property type="term" value="C:exomer complex"/>
    <property type="evidence" value="ECO:0007669"/>
    <property type="project" value="UniProtKB-ARBA"/>
</dbReference>
<proteinExistence type="predicted"/>
<dbReference type="AlphaFoldDB" id="A0A642V1N3"/>
<keyword evidence="3" id="KW-1185">Reference proteome</keyword>
<feature type="region of interest" description="Disordered" evidence="1">
    <location>
        <begin position="148"/>
        <end position="169"/>
    </location>
</feature>
<gene>
    <name evidence="2" type="ORF">DIURU_001220</name>
</gene>
<dbReference type="Proteomes" id="UP000449547">
    <property type="component" value="Unassembled WGS sequence"/>
</dbReference>
<dbReference type="InterPro" id="IPR009072">
    <property type="entry name" value="Histone-fold"/>
</dbReference>
<dbReference type="RefSeq" id="XP_034013951.1">
    <property type="nucleotide sequence ID" value="XM_034153741.1"/>
</dbReference>
<dbReference type="SUPFAM" id="SSF48452">
    <property type="entry name" value="TPR-like"/>
    <property type="match status" value="1"/>
</dbReference>
<dbReference type="Gene3D" id="1.10.20.10">
    <property type="entry name" value="Histone, subunit A"/>
    <property type="match status" value="1"/>
</dbReference>
<dbReference type="VEuPathDB" id="FungiDB:DIURU_001220"/>
<dbReference type="OMA" id="IEAYQHC"/>
<dbReference type="GO" id="GO:0006352">
    <property type="term" value="P:DNA-templated transcription initiation"/>
    <property type="evidence" value="ECO:0007669"/>
    <property type="project" value="InterPro"/>
</dbReference>
<name>A0A642V1N3_DIURU</name>
<dbReference type="SUPFAM" id="SSF47113">
    <property type="entry name" value="Histone-fold"/>
    <property type="match status" value="1"/>
</dbReference>
<dbReference type="PANTHER" id="PTHR31975">
    <property type="entry name" value="BUD SITE SELECTION PROTEIN 7-RELATED"/>
    <property type="match status" value="1"/>
</dbReference>